<dbReference type="InterPro" id="IPR034078">
    <property type="entry name" value="NFX1_fam"/>
</dbReference>
<dbReference type="GO" id="GO:0000977">
    <property type="term" value="F:RNA polymerase II transcription regulatory region sequence-specific DNA binding"/>
    <property type="evidence" value="ECO:0007669"/>
    <property type="project" value="TreeGrafter"/>
</dbReference>
<evidence type="ECO:0000256" key="2">
    <source>
        <dbReference type="ARBA" id="ARBA00007269"/>
    </source>
</evidence>
<gene>
    <name evidence="11" type="ORF">RFH988_LOCUS36358</name>
</gene>
<keyword evidence="6" id="KW-0862">Zinc</keyword>
<organism evidence="11 12">
    <name type="scientific">Rotaria sordida</name>
    <dbReference type="NCBI Taxonomy" id="392033"/>
    <lineage>
        <taxon>Eukaryota</taxon>
        <taxon>Metazoa</taxon>
        <taxon>Spiralia</taxon>
        <taxon>Gnathifera</taxon>
        <taxon>Rotifera</taxon>
        <taxon>Eurotatoria</taxon>
        <taxon>Bdelloidea</taxon>
        <taxon>Philodinida</taxon>
        <taxon>Philodinidae</taxon>
        <taxon>Rotaria</taxon>
    </lineage>
</organism>
<dbReference type="EMBL" id="CAJNOO010006183">
    <property type="protein sequence ID" value="CAF1441171.1"/>
    <property type="molecule type" value="Genomic_DNA"/>
</dbReference>
<dbReference type="GO" id="GO:0008270">
    <property type="term" value="F:zinc ion binding"/>
    <property type="evidence" value="ECO:0007669"/>
    <property type="project" value="UniProtKB-KW"/>
</dbReference>
<evidence type="ECO:0000256" key="5">
    <source>
        <dbReference type="ARBA" id="ARBA00022771"/>
    </source>
</evidence>
<dbReference type="SMART" id="SM00438">
    <property type="entry name" value="ZnF_NFX"/>
    <property type="match status" value="2"/>
</dbReference>
<evidence type="ECO:0000313" key="12">
    <source>
        <dbReference type="Proteomes" id="UP000663882"/>
    </source>
</evidence>
<proteinExistence type="inferred from homology"/>
<keyword evidence="8" id="KW-0804">Transcription</keyword>
<dbReference type="Proteomes" id="UP000663882">
    <property type="component" value="Unassembled WGS sequence"/>
</dbReference>
<dbReference type="PANTHER" id="PTHR12360:SF12">
    <property type="entry name" value="TRANSCRIPTIONAL REPRESSOR NF-X1"/>
    <property type="match status" value="1"/>
</dbReference>
<evidence type="ECO:0000256" key="8">
    <source>
        <dbReference type="ARBA" id="ARBA00023163"/>
    </source>
</evidence>
<dbReference type="OrthoDB" id="10061202at2759"/>
<protein>
    <recommendedName>
        <fullName evidence="10">NF-X1-type domain-containing protein</fullName>
    </recommendedName>
</protein>
<evidence type="ECO:0000256" key="9">
    <source>
        <dbReference type="ARBA" id="ARBA00023242"/>
    </source>
</evidence>
<dbReference type="GO" id="GO:0000981">
    <property type="term" value="F:DNA-binding transcription factor activity, RNA polymerase II-specific"/>
    <property type="evidence" value="ECO:0007669"/>
    <property type="project" value="TreeGrafter"/>
</dbReference>
<dbReference type="Pfam" id="PF01422">
    <property type="entry name" value="zf-NF-X1"/>
    <property type="match status" value="1"/>
</dbReference>
<evidence type="ECO:0000259" key="10">
    <source>
        <dbReference type="SMART" id="SM00438"/>
    </source>
</evidence>
<dbReference type="GO" id="GO:0000122">
    <property type="term" value="P:negative regulation of transcription by RNA polymerase II"/>
    <property type="evidence" value="ECO:0007669"/>
    <property type="project" value="TreeGrafter"/>
</dbReference>
<reference evidence="11" key="1">
    <citation type="submission" date="2021-02" db="EMBL/GenBank/DDBJ databases">
        <authorList>
            <person name="Nowell W R."/>
        </authorList>
    </citation>
    <scope>NUCLEOTIDE SEQUENCE</scope>
</reference>
<comment type="similarity">
    <text evidence="2">Belongs to the NFX1 family.</text>
</comment>
<evidence type="ECO:0000256" key="6">
    <source>
        <dbReference type="ARBA" id="ARBA00022833"/>
    </source>
</evidence>
<dbReference type="PANTHER" id="PTHR12360">
    <property type="entry name" value="NUCLEAR TRANSCRIPTION FACTOR, X-BOX BINDING 1 NFX1"/>
    <property type="match status" value="1"/>
</dbReference>
<evidence type="ECO:0000256" key="4">
    <source>
        <dbReference type="ARBA" id="ARBA00022737"/>
    </source>
</evidence>
<dbReference type="GO" id="GO:0005634">
    <property type="term" value="C:nucleus"/>
    <property type="evidence" value="ECO:0007669"/>
    <property type="project" value="UniProtKB-SubCell"/>
</dbReference>
<keyword evidence="7" id="KW-0805">Transcription regulation</keyword>
<keyword evidence="3" id="KW-0479">Metal-binding</keyword>
<feature type="domain" description="NF-X1-type" evidence="10">
    <location>
        <begin position="391"/>
        <end position="414"/>
    </location>
</feature>
<name>A0A815NRF2_9BILA</name>
<dbReference type="InterPro" id="IPR000967">
    <property type="entry name" value="Znf_NFX1"/>
</dbReference>
<evidence type="ECO:0000256" key="3">
    <source>
        <dbReference type="ARBA" id="ARBA00022723"/>
    </source>
</evidence>
<evidence type="ECO:0000256" key="7">
    <source>
        <dbReference type="ARBA" id="ARBA00023015"/>
    </source>
</evidence>
<comment type="caution">
    <text evidence="11">The sequence shown here is derived from an EMBL/GenBank/DDBJ whole genome shotgun (WGS) entry which is preliminary data.</text>
</comment>
<comment type="subcellular location">
    <subcellularLocation>
        <location evidence="1">Nucleus</location>
    </subcellularLocation>
</comment>
<accession>A0A815NRF2</accession>
<dbReference type="Gene3D" id="2.20.25.240">
    <property type="match status" value="1"/>
</dbReference>
<sequence>MLRFTLSERGGNVCNYDGHQYTKKRMNKLSQEWRCRDRKCSATLSLCTSGTTILREPSVHTCTPVSDATIVMEEVVGRMKQRAREETTSVTKIYSQEVVKARLENPGISTGLIFPSLDSLDASLYRMRSKNYPALPKDLTDLSLPEEWKLTKQGQPFLLVDESLSASRRTFNDDDYKKADHWLLGAIGLALIPPSLVETTWVSLMDEYTPNDYHTASQFNNFMVSTYVENGSARFSVDIWNVYDAIVNRRPRTNNHVEGYNRRMKAEFSTHPYIYQFIDTLRMEHEYQHHVAEESQVQLRRPLDFYFIGEISDRFKVSLIYLPYFYVGTKLGRENTVYAYLSNPGPIKRRRKRPETTIKRRLTMPDTTPFPTAGMIHVGFCREPCARFLACGVHTCQRSCHSGSCQSFDEKCTQQCNRKRHECGHPCTLPCHGSEPCPMTCQTIIKNVRCRCGNLIKDIICNEKLNEINEEKVDIDLTALTQPFPSGTIVFQFSVKPKRRRQLQCDDECRLIQKNNYLTQAFWINADHPRQLPNIYSDFLLDYAKNNLEFVETIEEQFSQLVEETRATRRFI</sequence>
<dbReference type="AlphaFoldDB" id="A0A815NRF2"/>
<keyword evidence="9" id="KW-0539">Nucleus</keyword>
<evidence type="ECO:0000313" key="11">
    <source>
        <dbReference type="EMBL" id="CAF1441171.1"/>
    </source>
</evidence>
<evidence type="ECO:0000256" key="1">
    <source>
        <dbReference type="ARBA" id="ARBA00004123"/>
    </source>
</evidence>
<keyword evidence="4" id="KW-0677">Repeat</keyword>
<keyword evidence="5" id="KW-0863">Zinc-finger</keyword>
<feature type="domain" description="NF-X1-type" evidence="10">
    <location>
        <begin position="423"/>
        <end position="443"/>
    </location>
</feature>
<dbReference type="CDD" id="cd06008">
    <property type="entry name" value="NF-X1-zinc-finger"/>
    <property type="match status" value="2"/>
</dbReference>